<gene>
    <name evidence="2" type="ORF">PQG45_02355</name>
</gene>
<dbReference type="RefSeq" id="WP_315576645.1">
    <property type="nucleotide sequence ID" value="NZ_JARDXH010000004.1"/>
</dbReference>
<keyword evidence="3" id="KW-1185">Reference proteome</keyword>
<comment type="caution">
    <text evidence="2">The sequence shown here is derived from an EMBL/GenBank/DDBJ whole genome shotgun (WGS) entry which is preliminary data.</text>
</comment>
<dbReference type="EMBL" id="JAVNWW010000001">
    <property type="protein sequence ID" value="MDU0807873.1"/>
    <property type="molecule type" value="Genomic_DNA"/>
</dbReference>
<dbReference type="Gene3D" id="2.50.20.10">
    <property type="entry name" value="Lipoprotein localisation LolA/LolB/LppX"/>
    <property type="match status" value="1"/>
</dbReference>
<dbReference type="Proteomes" id="UP001249959">
    <property type="component" value="Unassembled WGS sequence"/>
</dbReference>
<feature type="signal peptide" evidence="1">
    <location>
        <begin position="1"/>
        <end position="22"/>
    </location>
</feature>
<name>A0ABU3TPT2_9BACT</name>
<reference evidence="2 3" key="1">
    <citation type="submission" date="2023-09" db="EMBL/GenBank/DDBJ databases">
        <title>Aquirufa genomes.</title>
        <authorList>
            <person name="Pitt A."/>
        </authorList>
    </citation>
    <scope>NUCLEOTIDE SEQUENCE [LARGE SCALE GENOMIC DNA]</scope>
    <source>
        <strain evidence="2 3">LEOWEIH-7C</strain>
    </source>
</reference>
<evidence type="ECO:0000256" key="1">
    <source>
        <dbReference type="SAM" id="SignalP"/>
    </source>
</evidence>
<proteinExistence type="predicted"/>
<evidence type="ECO:0000313" key="2">
    <source>
        <dbReference type="EMBL" id="MDU0807873.1"/>
    </source>
</evidence>
<keyword evidence="1" id="KW-0732">Signal</keyword>
<feature type="chain" id="PRO_5047140588" evidence="1">
    <location>
        <begin position="23"/>
        <end position="243"/>
    </location>
</feature>
<keyword evidence="2" id="KW-0449">Lipoprotein</keyword>
<accession>A0ABU3TPT2</accession>
<sequence>MKNTLNTLFLGLLLCSSIVLNAQSTEEVLGKHQAAMGSPEKWTAVKSLVMKNKFSVQGMDIESKTSILVGQGFRTEVEVMGNKIITAINGESGWMMRPAMMGGTGEPETMPADQVKMAASQKNIGSALIIAQKEGAKIELESKEKLDGADVYLLKVTKDGGDETQVYVSASTYFIVKVTGKQKANGQEVDTEVNFSNYKAVDGLYFPYTMETTSPMGGMMTVETVTVEINPNIDANIFAKPTK</sequence>
<organism evidence="2 3">
    <name type="scientific">Aquirufa regiilacus</name>
    <dbReference type="NCBI Taxonomy" id="3024868"/>
    <lineage>
        <taxon>Bacteria</taxon>
        <taxon>Pseudomonadati</taxon>
        <taxon>Bacteroidota</taxon>
        <taxon>Cytophagia</taxon>
        <taxon>Cytophagales</taxon>
        <taxon>Flectobacillaceae</taxon>
        <taxon>Aquirufa</taxon>
    </lineage>
</organism>
<protein>
    <submittedName>
        <fullName evidence="2">Outer membrane lipoprotein-sorting protein</fullName>
    </submittedName>
</protein>
<evidence type="ECO:0000313" key="3">
    <source>
        <dbReference type="Proteomes" id="UP001249959"/>
    </source>
</evidence>